<proteinExistence type="predicted"/>
<sequence>MLAVSASEDGIKVLENAEGVQPPHSLENHGVFAFDYLPELPGRKRERSSLFCAAEQFLSTLCPSALLRSQSSSKVKGQSLLDHRATPLRNTASISPRKGEAILPPCLHCSLKAFSSLSST</sequence>
<gene>
    <name evidence="1" type="ORF">L3X38_010852</name>
</gene>
<organism evidence="1 2">
    <name type="scientific">Prunus dulcis</name>
    <name type="common">Almond</name>
    <name type="synonym">Amygdalus dulcis</name>
    <dbReference type="NCBI Taxonomy" id="3755"/>
    <lineage>
        <taxon>Eukaryota</taxon>
        <taxon>Viridiplantae</taxon>
        <taxon>Streptophyta</taxon>
        <taxon>Embryophyta</taxon>
        <taxon>Tracheophyta</taxon>
        <taxon>Spermatophyta</taxon>
        <taxon>Magnoliopsida</taxon>
        <taxon>eudicotyledons</taxon>
        <taxon>Gunneridae</taxon>
        <taxon>Pentapetalae</taxon>
        <taxon>rosids</taxon>
        <taxon>fabids</taxon>
        <taxon>Rosales</taxon>
        <taxon>Rosaceae</taxon>
        <taxon>Amygdaloideae</taxon>
        <taxon>Amygdaleae</taxon>
        <taxon>Prunus</taxon>
    </lineage>
</organism>
<dbReference type="AlphaFoldDB" id="A0AAD4WIS1"/>
<comment type="caution">
    <text evidence="1">The sequence shown here is derived from an EMBL/GenBank/DDBJ whole genome shotgun (WGS) entry which is preliminary data.</text>
</comment>
<reference evidence="1 2" key="1">
    <citation type="journal article" date="2022" name="G3 (Bethesda)">
        <title>Whole-genome sequence and methylome profiling of the almond [Prunus dulcis (Mill.) D.A. Webb] cultivar 'Nonpareil'.</title>
        <authorList>
            <person name="D'Amico-Willman K.M."/>
            <person name="Ouma W.Z."/>
            <person name="Meulia T."/>
            <person name="Sideli G.M."/>
            <person name="Gradziel T.M."/>
            <person name="Fresnedo-Ramirez J."/>
        </authorList>
    </citation>
    <scope>NUCLEOTIDE SEQUENCE [LARGE SCALE GENOMIC DNA]</scope>
    <source>
        <strain evidence="1">Clone GOH B32 T37-40</strain>
    </source>
</reference>
<evidence type="ECO:0000313" key="1">
    <source>
        <dbReference type="EMBL" id="KAI5342976.1"/>
    </source>
</evidence>
<keyword evidence="2" id="KW-1185">Reference proteome</keyword>
<evidence type="ECO:0000313" key="2">
    <source>
        <dbReference type="Proteomes" id="UP001054821"/>
    </source>
</evidence>
<dbReference type="Proteomes" id="UP001054821">
    <property type="component" value="Chromosome 2"/>
</dbReference>
<accession>A0AAD4WIS1</accession>
<protein>
    <submittedName>
        <fullName evidence="1">Uncharacterized protein</fullName>
    </submittedName>
</protein>
<name>A0AAD4WIS1_PRUDU</name>
<dbReference type="EMBL" id="JAJFAZ020000002">
    <property type="protein sequence ID" value="KAI5342976.1"/>
    <property type="molecule type" value="Genomic_DNA"/>
</dbReference>